<evidence type="ECO:0000256" key="6">
    <source>
        <dbReference type="PIRSR" id="PIRSR001369-1"/>
    </source>
</evidence>
<dbReference type="UniPathway" id="UPA00223"/>
<proteinExistence type="inferred from homology"/>
<dbReference type="PANTHER" id="PTHR11739">
    <property type="entry name" value="CITRATE SYNTHASE"/>
    <property type="match status" value="1"/>
</dbReference>
<reference evidence="7 8" key="1">
    <citation type="submission" date="2017-02" db="EMBL/GenBank/DDBJ databases">
        <authorList>
            <person name="Peterson S.W."/>
        </authorList>
    </citation>
    <scope>NUCLEOTIDE SEQUENCE [LARGE SCALE GENOMIC DNA]</scope>
    <source>
        <strain evidence="7 8">ATCC BAA-908</strain>
    </source>
</reference>
<dbReference type="GO" id="GO:0005975">
    <property type="term" value="P:carbohydrate metabolic process"/>
    <property type="evidence" value="ECO:0007669"/>
    <property type="project" value="TreeGrafter"/>
</dbReference>
<evidence type="ECO:0000313" key="8">
    <source>
        <dbReference type="Proteomes" id="UP000190423"/>
    </source>
</evidence>
<dbReference type="GO" id="GO:0005829">
    <property type="term" value="C:cytosol"/>
    <property type="evidence" value="ECO:0007669"/>
    <property type="project" value="TreeGrafter"/>
</dbReference>
<dbReference type="Pfam" id="PF00285">
    <property type="entry name" value="Citrate_synt"/>
    <property type="match status" value="1"/>
</dbReference>
<dbReference type="GeneID" id="78316718"/>
<dbReference type="PRINTS" id="PR00143">
    <property type="entry name" value="CITRTSNTHASE"/>
</dbReference>
<dbReference type="NCBIfam" id="NF010635">
    <property type="entry name" value="PRK14032.1"/>
    <property type="match status" value="1"/>
</dbReference>
<evidence type="ECO:0000256" key="5">
    <source>
        <dbReference type="PIRNR" id="PIRNR001369"/>
    </source>
</evidence>
<keyword evidence="8" id="KW-1185">Reference proteome</keyword>
<protein>
    <recommendedName>
        <fullName evidence="5">Citrate synthase</fullName>
    </recommendedName>
</protein>
<dbReference type="Gene3D" id="1.10.230.10">
    <property type="entry name" value="Cytochrome P450-Terp, domain 2"/>
    <property type="match status" value="1"/>
</dbReference>
<sequence length="453" mass="51314">MNSKITDKMIEKLSSRAVLNDPINPDLYEKYDVKRGLRNANGTGVLVGLTRIGDVVGYEIGANGEKIPVPGRLMYRGYDVIDLVKDAESHDDYCYEQCAYLLLMGELPTKEELQNFRDFLGSVRSLPPNFTEDMIMKAPSQDIMNKLARGVLASYSYDENPEDRSVPNIMRQCIELISRFSTLAAYGYQARRRYYENQSMFIHNPIPALSTAENFLHLIRPDGKYTKLEAQVLDLALIIHAEHGGGNNSSLTVHVVSSADTDTYSAIAAAVGSLKGRRHGGANIRVVEMMDEIKENVKDWSSEKEIRDYLYKIAKKQAFDNTGLIYGMGHAVYTISDPRALLLREKAKQLAEEKGCLEEFNLYRTIEQVAPEILMEVHHSDKRICANVDLYSGFVYSMLNIPRELFTPIFAISRIAGWSAHRIEEIVAGGRIYRPAYKNVCEERKYIPIDDRK</sequence>
<dbReference type="InterPro" id="IPR016142">
    <property type="entry name" value="Citrate_synth-like_lrg_a-sub"/>
</dbReference>
<accession>A0A1T4L2S0</accession>
<dbReference type="SUPFAM" id="SSF48256">
    <property type="entry name" value="Citrate synthase"/>
    <property type="match status" value="1"/>
</dbReference>
<dbReference type="PANTHER" id="PTHR11739:SF4">
    <property type="entry name" value="CITRATE SYNTHASE, PEROXISOMAL"/>
    <property type="match status" value="1"/>
</dbReference>
<comment type="catalytic activity">
    <reaction evidence="4">
        <text>oxaloacetate + acetyl-CoA + H2O = citrate + CoA + H(+)</text>
        <dbReference type="Rhea" id="RHEA:16845"/>
        <dbReference type="ChEBI" id="CHEBI:15377"/>
        <dbReference type="ChEBI" id="CHEBI:15378"/>
        <dbReference type="ChEBI" id="CHEBI:16452"/>
        <dbReference type="ChEBI" id="CHEBI:16947"/>
        <dbReference type="ChEBI" id="CHEBI:57287"/>
        <dbReference type="ChEBI" id="CHEBI:57288"/>
        <dbReference type="EC" id="2.3.3.16"/>
    </reaction>
</comment>
<dbReference type="AlphaFoldDB" id="A0A1T4L2S0"/>
<dbReference type="STRING" id="261392.SAMN02745149_01422"/>
<evidence type="ECO:0000256" key="3">
    <source>
        <dbReference type="ARBA" id="ARBA00022679"/>
    </source>
</evidence>
<dbReference type="InterPro" id="IPR024176">
    <property type="entry name" value="Citrate_synthase_bac-typ"/>
</dbReference>
<comment type="similarity">
    <text evidence="2 5">Belongs to the citrate synthase family.</text>
</comment>
<dbReference type="InterPro" id="IPR016143">
    <property type="entry name" value="Citrate_synth-like_sm_a-sub"/>
</dbReference>
<dbReference type="OrthoDB" id="9800864at2"/>
<dbReference type="InterPro" id="IPR036969">
    <property type="entry name" value="Citrate_synthase_sf"/>
</dbReference>
<evidence type="ECO:0000256" key="1">
    <source>
        <dbReference type="ARBA" id="ARBA00004751"/>
    </source>
</evidence>
<dbReference type="Gene3D" id="1.10.580.10">
    <property type="entry name" value="Citrate Synthase, domain 1"/>
    <property type="match status" value="1"/>
</dbReference>
<dbReference type="InterPro" id="IPR002020">
    <property type="entry name" value="Citrate_synthase"/>
</dbReference>
<keyword evidence="3 5" id="KW-0808">Transferase</keyword>
<organism evidence="7 8">
    <name type="scientific">Treponema porcinum</name>
    <dbReference type="NCBI Taxonomy" id="261392"/>
    <lineage>
        <taxon>Bacteria</taxon>
        <taxon>Pseudomonadati</taxon>
        <taxon>Spirochaetota</taxon>
        <taxon>Spirochaetia</taxon>
        <taxon>Spirochaetales</taxon>
        <taxon>Treponemataceae</taxon>
        <taxon>Treponema</taxon>
    </lineage>
</organism>
<name>A0A1T4L2S0_TREPO</name>
<dbReference type="CDD" id="cd06113">
    <property type="entry name" value="citrate_synt_like_1_2"/>
    <property type="match status" value="1"/>
</dbReference>
<feature type="active site" evidence="6">
    <location>
        <position position="330"/>
    </location>
</feature>
<evidence type="ECO:0000256" key="4">
    <source>
        <dbReference type="ARBA" id="ARBA00049288"/>
    </source>
</evidence>
<dbReference type="GO" id="GO:0006099">
    <property type="term" value="P:tricarboxylic acid cycle"/>
    <property type="evidence" value="ECO:0007669"/>
    <property type="project" value="UniProtKB-UniPathway"/>
</dbReference>
<dbReference type="GO" id="GO:0036440">
    <property type="term" value="F:citrate synthase activity"/>
    <property type="evidence" value="ECO:0007669"/>
    <property type="project" value="UniProtKB-EC"/>
</dbReference>
<evidence type="ECO:0000256" key="2">
    <source>
        <dbReference type="ARBA" id="ARBA00010566"/>
    </source>
</evidence>
<feature type="active site" evidence="6">
    <location>
        <position position="389"/>
    </location>
</feature>
<evidence type="ECO:0000313" key="7">
    <source>
        <dbReference type="EMBL" id="SJZ48943.1"/>
    </source>
</evidence>
<dbReference type="EMBL" id="FUWG01000010">
    <property type="protein sequence ID" value="SJZ48943.1"/>
    <property type="molecule type" value="Genomic_DNA"/>
</dbReference>
<dbReference type="Proteomes" id="UP000190423">
    <property type="component" value="Unassembled WGS sequence"/>
</dbReference>
<comment type="pathway">
    <text evidence="1">Carbohydrate metabolism; tricarboxylic acid cycle; isocitrate from oxaloacetate: step 1/2.</text>
</comment>
<gene>
    <name evidence="7" type="ORF">SAMN02745149_01422</name>
</gene>
<dbReference type="RefSeq" id="WP_078933336.1">
    <property type="nucleotide sequence ID" value="NZ_FUWG01000010.1"/>
</dbReference>
<dbReference type="PIRSF" id="PIRSF001369">
    <property type="entry name" value="Citrate_synth"/>
    <property type="match status" value="1"/>
</dbReference>